<reference evidence="2" key="1">
    <citation type="submission" date="2018-11" db="EMBL/GenBank/DDBJ databases">
        <title>Proposal to divide the Flavobacteriaceae and reorganize its genera based on Amino Acid Identity values calculated from whole genome sequences.</title>
        <authorList>
            <person name="Nicholson A.C."/>
            <person name="Gulvik C.A."/>
            <person name="Whitney A.M."/>
            <person name="Humrighouse B.W."/>
            <person name="Bell M."/>
            <person name="Holmes B."/>
            <person name="Steigerwalt A."/>
            <person name="Villarma A."/>
            <person name="Sheth M."/>
            <person name="Batra D."/>
            <person name="Pryor J."/>
            <person name="Bernardet J.-F."/>
            <person name="Hugo C."/>
            <person name="Kampfer P."/>
            <person name="Newman J."/>
            <person name="Mcquiston J.R."/>
        </authorList>
    </citation>
    <scope>NUCLEOTIDE SEQUENCE [LARGE SCALE GENOMIC DNA]</scope>
    <source>
        <strain evidence="2">H3056</strain>
    </source>
</reference>
<proteinExistence type="predicted"/>
<accession>A0A3N0X1N4</accession>
<sequence>MDAFTATGFVEKVLKKQLDHSIKYLQQQLDKLIKWIRSQWQNSEMREKFQNILSRKFHLFPLFIF</sequence>
<dbReference type="EMBL" id="RJUG01000001">
    <property type="protein sequence ID" value="ROI10791.1"/>
    <property type="molecule type" value="Genomic_DNA"/>
</dbReference>
<name>A0A3N0X1N4_9FLAO</name>
<comment type="caution">
    <text evidence="1">The sequence shown here is derived from an EMBL/GenBank/DDBJ whole genome shotgun (WGS) entry which is preliminary data.</text>
</comment>
<evidence type="ECO:0000313" key="1">
    <source>
        <dbReference type="EMBL" id="ROI10791.1"/>
    </source>
</evidence>
<organism evidence="1 2">
    <name type="scientific">Kaistella daneshvariae</name>
    <dbReference type="NCBI Taxonomy" id="2487074"/>
    <lineage>
        <taxon>Bacteria</taxon>
        <taxon>Pseudomonadati</taxon>
        <taxon>Bacteroidota</taxon>
        <taxon>Flavobacteriia</taxon>
        <taxon>Flavobacteriales</taxon>
        <taxon>Weeksellaceae</taxon>
        <taxon>Chryseobacterium group</taxon>
        <taxon>Kaistella</taxon>
    </lineage>
</organism>
<reference evidence="2" key="2">
    <citation type="submission" date="2018-11" db="EMBL/GenBank/DDBJ databases">
        <title>Proposal to divide the Flavobacteriaceae and reorganize its genera based on Amino Acid Identity values calculated from whole genome sequences.</title>
        <authorList>
            <person name="Nicholson A.C."/>
            <person name="Gulvik C.A."/>
            <person name="Whitney A.M."/>
            <person name="Humrighouse B.W."/>
            <person name="Bell M."/>
            <person name="Holmens B."/>
            <person name="Steigerwalt A."/>
            <person name="Villarma A."/>
            <person name="Sheth M."/>
            <person name="Batra D."/>
            <person name="Pryor J."/>
            <person name="Bernardet J.-F."/>
            <person name="Hugo C."/>
            <person name="Kampfer P."/>
            <person name="Newman J."/>
            <person name="Mcquiston J.R."/>
        </authorList>
    </citation>
    <scope>NUCLEOTIDE SEQUENCE [LARGE SCALE GENOMIC DNA]</scope>
    <source>
        <strain evidence="2">H3056</strain>
    </source>
</reference>
<protein>
    <submittedName>
        <fullName evidence="1">Uncharacterized protein</fullName>
    </submittedName>
</protein>
<dbReference type="AlphaFoldDB" id="A0A3N0X1N4"/>
<dbReference type="Proteomes" id="UP000270224">
    <property type="component" value="Unassembled WGS sequence"/>
</dbReference>
<gene>
    <name evidence="1" type="ORF">EGI11_02555</name>
</gene>
<evidence type="ECO:0000313" key="2">
    <source>
        <dbReference type="Proteomes" id="UP000270224"/>
    </source>
</evidence>